<evidence type="ECO:0000313" key="5">
    <source>
        <dbReference type="Proteomes" id="UP001231587"/>
    </source>
</evidence>
<dbReference type="InterPro" id="IPR015915">
    <property type="entry name" value="Kelch-typ_b-propeller"/>
</dbReference>
<dbReference type="SUPFAM" id="SSF49464">
    <property type="entry name" value="Carboxypeptidase regulatory domain-like"/>
    <property type="match status" value="1"/>
</dbReference>
<name>A0A9X0YLJ7_9FLAO</name>
<dbReference type="InterPro" id="IPR008969">
    <property type="entry name" value="CarboxyPept-like_regulatory"/>
</dbReference>
<dbReference type="SMART" id="SM00612">
    <property type="entry name" value="Kelch"/>
    <property type="match status" value="2"/>
</dbReference>
<gene>
    <name evidence="2" type="ORF">J2Z56_001368</name>
    <name evidence="3" type="ORF">J2Z57_001194</name>
</gene>
<keyword evidence="5" id="KW-1185">Reference proteome</keyword>
<evidence type="ECO:0000313" key="4">
    <source>
        <dbReference type="Proteomes" id="UP001138672"/>
    </source>
</evidence>
<evidence type="ECO:0000313" key="3">
    <source>
        <dbReference type="EMBL" id="MDQ0334761.1"/>
    </source>
</evidence>
<dbReference type="Gene3D" id="2.120.10.80">
    <property type="entry name" value="Kelch-type beta propeller"/>
    <property type="match status" value="1"/>
</dbReference>
<dbReference type="Pfam" id="PF13715">
    <property type="entry name" value="CarbopepD_reg_2"/>
    <property type="match status" value="1"/>
</dbReference>
<dbReference type="InterPro" id="IPR052392">
    <property type="entry name" value="Kelch-BTB_domain-containing"/>
</dbReference>
<reference evidence="2" key="1">
    <citation type="submission" date="2021-03" db="EMBL/GenBank/DDBJ databases">
        <title>Genomic Encyclopedia of Type Strains, Phase IV (KMG-IV): sequencing the most valuable type-strain genomes for metagenomic binning, comparative biology and taxonomic classification.</title>
        <authorList>
            <person name="Goeker M."/>
        </authorList>
    </citation>
    <scope>NUCLEOTIDE SEQUENCE</scope>
    <source>
        <strain evidence="2">DSM 15523</strain>
        <strain evidence="3 5">DSM 16476</strain>
    </source>
</reference>
<dbReference type="InterPro" id="IPR006652">
    <property type="entry name" value="Kelch_1"/>
</dbReference>
<dbReference type="Pfam" id="PF24681">
    <property type="entry name" value="Kelch_KLHDC2_KLHL20_DRC7"/>
    <property type="match status" value="1"/>
</dbReference>
<dbReference type="EMBL" id="JAGGJQ010000003">
    <property type="protein sequence ID" value="MBP1839457.1"/>
    <property type="molecule type" value="Genomic_DNA"/>
</dbReference>
<dbReference type="PANTHER" id="PTHR46375">
    <property type="entry name" value="KELCH REPEAT AND BTB DOMAIN-CONTAINING PROTEIN 13-RELATED"/>
    <property type="match status" value="1"/>
</dbReference>
<dbReference type="OrthoDB" id="996574at2"/>
<evidence type="ECO:0008006" key="6">
    <source>
        <dbReference type="Google" id="ProtNLM"/>
    </source>
</evidence>
<keyword evidence="1" id="KW-0732">Signal</keyword>
<comment type="caution">
    <text evidence="2">The sequence shown here is derived from an EMBL/GenBank/DDBJ whole genome shotgun (WGS) entry which is preliminary data.</text>
</comment>
<feature type="signal peptide" evidence="1">
    <location>
        <begin position="1"/>
        <end position="18"/>
    </location>
</feature>
<dbReference type="PANTHER" id="PTHR46375:SF3">
    <property type="entry name" value="KELCH REPEAT AND BTB DOMAIN-CONTAINING PROTEIN 13"/>
    <property type="match status" value="1"/>
</dbReference>
<dbReference type="AlphaFoldDB" id="A0A9X0YLJ7"/>
<proteinExistence type="predicted"/>
<dbReference type="Proteomes" id="UP001231587">
    <property type="component" value="Unassembled WGS sequence"/>
</dbReference>
<dbReference type="RefSeq" id="WP_057778119.1">
    <property type="nucleotide sequence ID" value="NZ_JAGGJQ010000003.1"/>
</dbReference>
<sequence length="448" mass="51392">MRLAILFFLLLSGFTLSAQQITAKVLDRETNMPLEDVNIYFEGNKEQGTVTAEDGTFELSLSKANYATDIIVFSMVGYTNLEYSVDDIASRNYILFLVKKDEVLEEVVVVSDLELHPELKYNKVADLDFGVAYFASVLVHNKIYVFGGDKTLNEGHEKRAMETAEDFSEFLKMLKLNMTWENYSDKLQVYDVVKDSVYVSDLEFKKRAYHEAVTVNDTVYVLGGKTLSKNQKKEYLENNIEVLDLGTNKLNLDHTYPHQAINFAAVSYQDNLVVMGGSTKRSRTNEKTYSDKSYIYNITSGYWYELANMTHPKEVNGVLVDKKVYLIGGFNTKALKTIEYYDLEQGIWHNEGELFKGIDNPALTQHDHIIYIFNDDRLLTYNTLTKVLNAYKTNLDLYNASLFYAENKLFLVGGNTTYNYAIEPVSDIYSFDIRELPRTKIIETKTLN</sequence>
<dbReference type="SUPFAM" id="SSF117281">
    <property type="entry name" value="Kelch motif"/>
    <property type="match status" value="1"/>
</dbReference>
<dbReference type="Gene3D" id="2.60.40.1120">
    <property type="entry name" value="Carboxypeptidase-like, regulatory domain"/>
    <property type="match status" value="1"/>
</dbReference>
<accession>A0A9X0YLJ7</accession>
<dbReference type="EMBL" id="JAUSUU010000003">
    <property type="protein sequence ID" value="MDQ0334761.1"/>
    <property type="molecule type" value="Genomic_DNA"/>
</dbReference>
<protein>
    <recommendedName>
        <fullName evidence="6">Galactose oxidase</fullName>
    </recommendedName>
</protein>
<feature type="chain" id="PRO_5040842852" description="Galactose oxidase" evidence="1">
    <location>
        <begin position="19"/>
        <end position="448"/>
    </location>
</feature>
<dbReference type="Proteomes" id="UP001138672">
    <property type="component" value="Unassembled WGS sequence"/>
</dbReference>
<evidence type="ECO:0000313" key="2">
    <source>
        <dbReference type="EMBL" id="MBP1839457.1"/>
    </source>
</evidence>
<organism evidence="2 4">
    <name type="scientific">Formosa algae</name>
    <dbReference type="NCBI Taxonomy" id="225843"/>
    <lineage>
        <taxon>Bacteria</taxon>
        <taxon>Pseudomonadati</taxon>
        <taxon>Bacteroidota</taxon>
        <taxon>Flavobacteriia</taxon>
        <taxon>Flavobacteriales</taxon>
        <taxon>Flavobacteriaceae</taxon>
        <taxon>Formosa</taxon>
    </lineage>
</organism>
<evidence type="ECO:0000256" key="1">
    <source>
        <dbReference type="SAM" id="SignalP"/>
    </source>
</evidence>